<proteinExistence type="predicted"/>
<dbReference type="InterPro" id="IPR036513">
    <property type="entry name" value="STAS_dom_sf"/>
</dbReference>
<dbReference type="SUPFAM" id="SSF52091">
    <property type="entry name" value="SpoIIaa-like"/>
    <property type="match status" value="1"/>
</dbReference>
<name>A0A839GHN6_9BACT</name>
<comment type="caution">
    <text evidence="1">The sequence shown here is derived from an EMBL/GenBank/DDBJ whole genome shotgun (WGS) entry which is preliminary data.</text>
</comment>
<dbReference type="Gene3D" id="3.30.750.24">
    <property type="entry name" value="STAS domain"/>
    <property type="match status" value="1"/>
</dbReference>
<reference evidence="1 2" key="1">
    <citation type="submission" date="2020-08" db="EMBL/GenBank/DDBJ databases">
        <title>Genomic Encyclopedia of Type Strains, Phase IV (KMG-IV): sequencing the most valuable type-strain genomes for metagenomic binning, comparative biology and taxonomic classification.</title>
        <authorList>
            <person name="Goeker M."/>
        </authorList>
    </citation>
    <scope>NUCLEOTIDE SEQUENCE [LARGE SCALE GENOMIC DNA]</scope>
    <source>
        <strain evidence="1 2">DSM 29854</strain>
    </source>
</reference>
<protein>
    <submittedName>
        <fullName evidence="1">Anti-sigma B factor antagonist</fullName>
    </submittedName>
</protein>
<dbReference type="RefSeq" id="WP_182514141.1">
    <property type="nucleotide sequence ID" value="NZ_JACJIQ010000019.1"/>
</dbReference>
<evidence type="ECO:0000313" key="2">
    <source>
        <dbReference type="Proteomes" id="UP000563094"/>
    </source>
</evidence>
<evidence type="ECO:0000313" key="1">
    <source>
        <dbReference type="EMBL" id="MBA9079164.1"/>
    </source>
</evidence>
<accession>A0A839GHN6</accession>
<dbReference type="EMBL" id="JACJIQ010000019">
    <property type="protein sequence ID" value="MBA9079164.1"/>
    <property type="molecule type" value="Genomic_DNA"/>
</dbReference>
<organism evidence="1 2">
    <name type="scientific">Rufibacter quisquiliarum</name>
    <dbReference type="NCBI Taxonomy" id="1549639"/>
    <lineage>
        <taxon>Bacteria</taxon>
        <taxon>Pseudomonadati</taxon>
        <taxon>Bacteroidota</taxon>
        <taxon>Cytophagia</taxon>
        <taxon>Cytophagales</taxon>
        <taxon>Hymenobacteraceae</taxon>
        <taxon>Rufibacter</taxon>
    </lineage>
</organism>
<dbReference type="AlphaFoldDB" id="A0A839GHN6"/>
<sequence length="114" mass="12961">MQKIITEKIGDKLIVLLQGDVNAADVRLSRRLQPPRAAPLECHLWIDCASIQCVKTHGFCHFINQLLLLKSPQVKITLLNMSPLHQKLLQAMHLTSFFSVLPDFEEAYHMVQAC</sequence>
<keyword evidence="2" id="KW-1185">Reference proteome</keyword>
<gene>
    <name evidence="1" type="ORF">FHS90_003899</name>
</gene>
<dbReference type="Proteomes" id="UP000563094">
    <property type="component" value="Unassembled WGS sequence"/>
</dbReference>